<sequence length="466" mass="52121">MEPSLNLSDLPPETITELLYNIKDLKTLANLCQTNKRIHAICENEMFWKEKYRRHFRHLPSEVNLPWKEQYKLAYTVPISPISAGYGSHSIIDNENMLYMGGRDSILYGFHEYDEQSSSGNIIKLAKLSPFQQKVRSVSHASSYVGAVTDDGKVYFWGENLGDILGESMVPIPKEFKIPGKAIKISCGPKIGIYSAAFAVILEDRSVFLRMNYFVHSELYHLEMGNLRTMLNIIIGKDDATKNIKALDISINGNSLAIVSTDGKLYYLGKLLNSLGIYNLNNSMDVGVIYKDGQIVVNPVHIYLPETIKQVSLADDYIGVLSTKGNIYLWGSNRYGQLGQGRELEMAENVDGPLKLTFPVPISFLTCNYYATAAIEENGKLYIWGRNTISAKSSITTDSYKYANLGDVYINANLYRTSGFNRPIEIGLLHNNTNTESKFNYVAIGGSHIVATTNDGYVNIWSSGDN</sequence>
<dbReference type="InterPro" id="IPR036047">
    <property type="entry name" value="F-box-like_dom_sf"/>
</dbReference>
<dbReference type="PANTHER" id="PTHR45982:SF1">
    <property type="entry name" value="REGULATOR OF CHROMOSOME CONDENSATION"/>
    <property type="match status" value="1"/>
</dbReference>
<dbReference type="PROSITE" id="PS50012">
    <property type="entry name" value="RCC1_3"/>
    <property type="match status" value="2"/>
</dbReference>
<dbReference type="Pfam" id="PF00415">
    <property type="entry name" value="RCC1"/>
    <property type="match status" value="1"/>
</dbReference>
<gene>
    <name evidence="2" type="ORF">LCPAC202_00520</name>
</gene>
<dbReference type="SUPFAM" id="SSF50985">
    <property type="entry name" value="RCC1/BLIP-II"/>
    <property type="match status" value="2"/>
</dbReference>
<dbReference type="InterPro" id="IPR009091">
    <property type="entry name" value="RCC1/BLIP-II"/>
</dbReference>
<dbReference type="InterPro" id="IPR000408">
    <property type="entry name" value="Reg_chr_condens"/>
</dbReference>
<dbReference type="PROSITE" id="PS50181">
    <property type="entry name" value="FBOX"/>
    <property type="match status" value="1"/>
</dbReference>
<accession>A0A481Z5D9</accession>
<dbReference type="InterPro" id="IPR001810">
    <property type="entry name" value="F-box_dom"/>
</dbReference>
<dbReference type="Gene3D" id="2.130.10.30">
    <property type="entry name" value="Regulator of chromosome condensation 1/beta-lactamase-inhibitor protein II"/>
    <property type="match status" value="2"/>
</dbReference>
<feature type="domain" description="F-box" evidence="1">
    <location>
        <begin position="4"/>
        <end position="51"/>
    </location>
</feature>
<name>A0A481Z5D9_9VIRU</name>
<evidence type="ECO:0000313" key="2">
    <source>
        <dbReference type="EMBL" id="QBK91078.1"/>
    </source>
</evidence>
<evidence type="ECO:0000259" key="1">
    <source>
        <dbReference type="PROSITE" id="PS50181"/>
    </source>
</evidence>
<dbReference type="InterPro" id="IPR051553">
    <property type="entry name" value="Ran_GTPase-activating"/>
</dbReference>
<protein>
    <submittedName>
        <fullName evidence="2">Regulator of chromosome condensation protein</fullName>
    </submittedName>
</protein>
<dbReference type="Gene3D" id="1.20.1280.50">
    <property type="match status" value="1"/>
</dbReference>
<proteinExistence type="predicted"/>
<reference evidence="2" key="1">
    <citation type="journal article" date="2019" name="MBio">
        <title>Virus Genomes from Deep Sea Sediments Expand the Ocean Megavirome and Support Independent Origins of Viral Gigantism.</title>
        <authorList>
            <person name="Backstrom D."/>
            <person name="Yutin N."/>
            <person name="Jorgensen S.L."/>
            <person name="Dharamshi J."/>
            <person name="Homa F."/>
            <person name="Zaremba-Niedwiedzka K."/>
            <person name="Spang A."/>
            <person name="Wolf Y.I."/>
            <person name="Koonin E.V."/>
            <person name="Ettema T.J."/>
        </authorList>
    </citation>
    <scope>NUCLEOTIDE SEQUENCE</scope>
</reference>
<organism evidence="2">
    <name type="scientific">Pithovirus LCPAC202</name>
    <dbReference type="NCBI Taxonomy" id="2506592"/>
    <lineage>
        <taxon>Viruses</taxon>
        <taxon>Pithoviruses</taxon>
    </lineage>
</organism>
<dbReference type="SUPFAM" id="SSF81383">
    <property type="entry name" value="F-box domain"/>
    <property type="match status" value="1"/>
</dbReference>
<dbReference type="EMBL" id="MK500509">
    <property type="protein sequence ID" value="QBK91078.1"/>
    <property type="molecule type" value="Genomic_DNA"/>
</dbReference>
<dbReference type="PANTHER" id="PTHR45982">
    <property type="entry name" value="REGULATOR OF CHROMOSOME CONDENSATION"/>
    <property type="match status" value="1"/>
</dbReference>